<dbReference type="Ensembl" id="ENSSGRT00000009144.1">
    <property type="protein sequence ID" value="ENSSGRP00000008373.1"/>
    <property type="gene ID" value="ENSSGRG00000005707.1"/>
</dbReference>
<evidence type="ECO:0000256" key="11">
    <source>
        <dbReference type="ARBA" id="ARBA00022723"/>
    </source>
</evidence>
<keyword evidence="18" id="KW-0472">Membrane</keyword>
<evidence type="ECO:0000256" key="10">
    <source>
        <dbReference type="ARBA" id="ARBA00022692"/>
    </source>
</evidence>
<comment type="catalytic activity">
    <reaction evidence="25">
        <text>2 (2E,6E)-farnesyl diphosphate + NADH + H(+) = squalene + 2 diphosphate + NAD(+)</text>
        <dbReference type="Rhea" id="RHEA:32299"/>
        <dbReference type="ChEBI" id="CHEBI:15378"/>
        <dbReference type="ChEBI" id="CHEBI:15440"/>
        <dbReference type="ChEBI" id="CHEBI:33019"/>
        <dbReference type="ChEBI" id="CHEBI:57540"/>
        <dbReference type="ChEBI" id="CHEBI:57945"/>
        <dbReference type="ChEBI" id="CHEBI:175763"/>
        <dbReference type="EC" id="2.5.1.21"/>
    </reaction>
    <physiologicalReaction direction="left-to-right" evidence="25">
        <dbReference type="Rhea" id="RHEA:32300"/>
    </physiologicalReaction>
</comment>
<evidence type="ECO:0000256" key="22">
    <source>
        <dbReference type="ARBA" id="ARBA00047468"/>
    </source>
</evidence>
<dbReference type="SFLD" id="SFLDG01018">
    <property type="entry name" value="Squalene/Phytoene_Synthase_Lik"/>
    <property type="match status" value="1"/>
</dbReference>
<keyword evidence="19" id="KW-1207">Sterol metabolism</keyword>
<dbReference type="PANTHER" id="PTHR11626:SF2">
    <property type="entry name" value="SQUALENE SYNTHASE"/>
    <property type="match status" value="1"/>
</dbReference>
<evidence type="ECO:0000256" key="15">
    <source>
        <dbReference type="ARBA" id="ARBA00022989"/>
    </source>
</evidence>
<dbReference type="CDD" id="cd00683">
    <property type="entry name" value="Trans_IPPS_HH"/>
    <property type="match status" value="1"/>
</dbReference>
<accession>A0A672KF63</accession>
<protein>
    <recommendedName>
        <fullName evidence="6 26">Squalene synthase</fullName>
        <shortName evidence="26">SQS</shortName>
        <shortName evidence="26">SS</shortName>
        <ecNumber evidence="5 26">2.5.1.21</ecNumber>
    </recommendedName>
</protein>
<comment type="cofactor">
    <cofactor evidence="1 26">
        <name>Mg(2+)</name>
        <dbReference type="ChEBI" id="CHEBI:18420"/>
    </cofactor>
</comment>
<comment type="function">
    <text evidence="21">Catalyzes the condensation of 2 farnesyl pyrophosphate (FPP) moieties to form squalene. Proceeds in two distinct steps. In the first half-reaction, two molecules of FPP react to form the stable presqualene diphosphate intermediate (PSQPP), with concomitant release of a proton and a molecule of inorganic diphosphate. In the second half-reaction, PSQPP undergoes heterolysis, isomerization, and reduction with NADPH or NADH to form squalene. It is the first committed enzyme of the sterol biosynthesis pathway.</text>
</comment>
<dbReference type="GO" id="GO:0055056">
    <property type="term" value="F:D-glucose transmembrane transporter activity"/>
    <property type="evidence" value="ECO:0007669"/>
    <property type="project" value="UniProtKB-UniRule"/>
</dbReference>
<evidence type="ECO:0000256" key="14">
    <source>
        <dbReference type="ARBA" id="ARBA00022857"/>
    </source>
</evidence>
<dbReference type="InParanoid" id="A0A672KF63"/>
<dbReference type="PROSITE" id="PS01045">
    <property type="entry name" value="SQUALEN_PHYTOEN_SYN_2"/>
    <property type="match status" value="1"/>
</dbReference>
<sequence>MLYWISIEFEWKLQRVDFSSPVKNSVLINTRAKMDILKSLGHPEEIINLFKYKIGGFCSIMPTLDYDSMSETLRTCYAYLNQTSRSFAAVIQALDGELRHAVCIFYLVLRALDTVEDDMSIPLEKKVPLLQDFHTFLYQPQWSFAESREKDRQVLEDFPTISVEFRNLGEEYRDVISDICHRMGVGMAEFLEKKVSCMKEWDKYCHYVAGLVGIGLSRLFSASQLEDAEVGRDTELANSMGLFLQKTNIIRDYLEDQQEGRAFWPQEAWSQFTARLEDFSHPQHLSSALSCLNLLVTDALRHVPDVIAYLSRLRNQSVFNFCAIPQVMAIATLSACYNNPQVFQGVVKIRKGQAVTLMMQATNMCAVQSIIAQYSQEILQKVSVTDPSREKTLFILSVIREKSLSPAVLSSRAHHISPVYVSAVMLLAALSWQYLNATAGQPPGGADMQGH</sequence>
<evidence type="ECO:0000256" key="26">
    <source>
        <dbReference type="RuleBase" id="RU368088"/>
    </source>
</evidence>
<evidence type="ECO:0000256" key="9">
    <source>
        <dbReference type="ARBA" id="ARBA00022679"/>
    </source>
</evidence>
<dbReference type="GO" id="GO:0045338">
    <property type="term" value="P:farnesyl diphosphate metabolic process"/>
    <property type="evidence" value="ECO:0007669"/>
    <property type="project" value="InterPro"/>
</dbReference>
<comment type="catalytic activity">
    <reaction evidence="26">
        <text>2 (2E,6E)-farnesyl diphosphate + NADPH + H(+) = squalene + 2 diphosphate + NADP(+)</text>
        <dbReference type="Rhea" id="RHEA:32295"/>
        <dbReference type="ChEBI" id="CHEBI:15378"/>
        <dbReference type="ChEBI" id="CHEBI:15440"/>
        <dbReference type="ChEBI" id="CHEBI:33019"/>
        <dbReference type="ChEBI" id="CHEBI:57783"/>
        <dbReference type="ChEBI" id="CHEBI:58349"/>
        <dbReference type="ChEBI" id="CHEBI:175763"/>
        <dbReference type="EC" id="2.5.1.21"/>
    </reaction>
</comment>
<gene>
    <name evidence="27" type="primary">fdft1</name>
</gene>
<evidence type="ECO:0000256" key="3">
    <source>
        <dbReference type="ARBA" id="ARBA00005057"/>
    </source>
</evidence>
<evidence type="ECO:0000256" key="18">
    <source>
        <dbReference type="ARBA" id="ARBA00023136"/>
    </source>
</evidence>
<dbReference type="SFLD" id="SFLDS00005">
    <property type="entry name" value="Isoprenoid_Synthase_Type_I"/>
    <property type="match status" value="1"/>
</dbReference>
<comment type="catalytic activity">
    <reaction evidence="23 26">
        <text>presqualene diphosphate + NADH + H(+) = squalene + diphosphate + NAD(+)</text>
        <dbReference type="Rhea" id="RHEA:22228"/>
        <dbReference type="ChEBI" id="CHEBI:15378"/>
        <dbReference type="ChEBI" id="CHEBI:15440"/>
        <dbReference type="ChEBI" id="CHEBI:33019"/>
        <dbReference type="ChEBI" id="CHEBI:57310"/>
        <dbReference type="ChEBI" id="CHEBI:57540"/>
        <dbReference type="ChEBI" id="CHEBI:57945"/>
    </reaction>
    <physiologicalReaction direction="left-to-right" evidence="23 26">
        <dbReference type="Rhea" id="RHEA:22229"/>
    </physiologicalReaction>
</comment>
<evidence type="ECO:0000256" key="20">
    <source>
        <dbReference type="ARBA" id="ARBA00023221"/>
    </source>
</evidence>
<keyword evidence="8" id="KW-0153">Cholesterol metabolism</keyword>
<name>A0A672KF63_SINGR</name>
<dbReference type="PANTHER" id="PTHR11626">
    <property type="entry name" value="FARNESYL-DIPHOSPHATE FARNESYLTRANSFERASE"/>
    <property type="match status" value="1"/>
</dbReference>
<comment type="subcellular location">
    <subcellularLocation>
        <location evidence="2">Endoplasmic reticulum membrane</location>
        <topology evidence="2">Multi-pass membrane protein</topology>
    </subcellularLocation>
</comment>
<evidence type="ECO:0000256" key="4">
    <source>
        <dbReference type="ARBA" id="ARBA00006251"/>
    </source>
</evidence>
<dbReference type="PROSITE" id="PS01044">
    <property type="entry name" value="SQUALEN_PHYTOEN_SYN_1"/>
    <property type="match status" value="1"/>
</dbReference>
<dbReference type="GO" id="GO:0006695">
    <property type="term" value="P:cholesterol biosynthetic process"/>
    <property type="evidence" value="ECO:0007669"/>
    <property type="project" value="TreeGrafter"/>
</dbReference>
<proteinExistence type="inferred from homology"/>
<dbReference type="AlphaFoldDB" id="A0A672KF63"/>
<dbReference type="InterPro" id="IPR033904">
    <property type="entry name" value="Trans_IPPS_HH"/>
</dbReference>
<dbReference type="InterPro" id="IPR044844">
    <property type="entry name" value="Trans_IPPS_euk-type"/>
</dbReference>
<dbReference type="EC" id="2.5.1.21" evidence="5 26"/>
<evidence type="ECO:0000256" key="8">
    <source>
        <dbReference type="ARBA" id="ARBA00022548"/>
    </source>
</evidence>
<evidence type="ECO:0000256" key="1">
    <source>
        <dbReference type="ARBA" id="ARBA00001946"/>
    </source>
</evidence>
<keyword evidence="9 26" id="KW-0808">Transferase</keyword>
<evidence type="ECO:0000313" key="28">
    <source>
        <dbReference type="Proteomes" id="UP000472262"/>
    </source>
</evidence>
<keyword evidence="12" id="KW-0256">Endoplasmic reticulum</keyword>
<keyword evidence="28" id="KW-1185">Reference proteome</keyword>
<evidence type="ECO:0000256" key="16">
    <source>
        <dbReference type="ARBA" id="ARBA00023027"/>
    </source>
</evidence>
<dbReference type="Proteomes" id="UP000472262">
    <property type="component" value="Unassembled WGS sequence"/>
</dbReference>
<comment type="pathway">
    <text evidence="3 26">Terpene metabolism; lanosterol biosynthesis; lanosterol from farnesyl diphosphate: step 1/3.</text>
</comment>
<keyword evidence="7" id="KW-0444">Lipid biosynthesis</keyword>
<dbReference type="FunFam" id="1.10.600.10:FF:000053">
    <property type="entry name" value="Squalene synthase"/>
    <property type="match status" value="1"/>
</dbReference>
<evidence type="ECO:0000256" key="19">
    <source>
        <dbReference type="ARBA" id="ARBA00023166"/>
    </source>
</evidence>
<keyword evidence="14" id="KW-0521">NADP</keyword>
<keyword evidence="16" id="KW-0520">NAD</keyword>
<evidence type="ECO:0000256" key="21">
    <source>
        <dbReference type="ARBA" id="ARBA00045166"/>
    </source>
</evidence>
<keyword evidence="20" id="KW-0753">Steroid metabolism</keyword>
<evidence type="ECO:0000256" key="12">
    <source>
        <dbReference type="ARBA" id="ARBA00022824"/>
    </source>
</evidence>
<evidence type="ECO:0000256" key="24">
    <source>
        <dbReference type="ARBA" id="ARBA00048315"/>
    </source>
</evidence>
<dbReference type="SUPFAM" id="SSF48576">
    <property type="entry name" value="Terpenoid synthases"/>
    <property type="match status" value="1"/>
</dbReference>
<dbReference type="InterPro" id="IPR019845">
    <property type="entry name" value="Squalene/phytoene_synthase_CS"/>
</dbReference>
<evidence type="ECO:0000256" key="7">
    <source>
        <dbReference type="ARBA" id="ARBA00022516"/>
    </source>
</evidence>
<keyword evidence="17" id="KW-0443">Lipid metabolism</keyword>
<dbReference type="Gene3D" id="1.10.600.10">
    <property type="entry name" value="Farnesyl Diphosphate Synthase"/>
    <property type="match status" value="1"/>
</dbReference>
<keyword evidence="13" id="KW-0460">Magnesium</keyword>
<dbReference type="Pfam" id="PF00494">
    <property type="entry name" value="SQS_PSY"/>
    <property type="match status" value="1"/>
</dbReference>
<evidence type="ECO:0000256" key="23">
    <source>
        <dbReference type="ARBA" id="ARBA00047541"/>
    </source>
</evidence>
<keyword evidence="15" id="KW-1133">Transmembrane helix</keyword>
<comment type="catalytic activity">
    <reaction evidence="22 26">
        <text>presqualene diphosphate + NADPH + H(+) = squalene + diphosphate + NADP(+)</text>
        <dbReference type="Rhea" id="RHEA:22232"/>
        <dbReference type="ChEBI" id="CHEBI:15378"/>
        <dbReference type="ChEBI" id="CHEBI:15440"/>
        <dbReference type="ChEBI" id="CHEBI:33019"/>
        <dbReference type="ChEBI" id="CHEBI:57310"/>
        <dbReference type="ChEBI" id="CHEBI:57783"/>
        <dbReference type="ChEBI" id="CHEBI:58349"/>
    </reaction>
    <physiologicalReaction direction="left-to-right" evidence="22 26">
        <dbReference type="Rhea" id="RHEA:22233"/>
    </physiologicalReaction>
</comment>
<keyword evidence="11" id="KW-0479">Metal-binding</keyword>
<dbReference type="NCBIfam" id="TIGR01559">
    <property type="entry name" value="squal_synth"/>
    <property type="match status" value="1"/>
</dbReference>
<evidence type="ECO:0000256" key="6">
    <source>
        <dbReference type="ARBA" id="ARBA00015135"/>
    </source>
</evidence>
<dbReference type="GO" id="GO:0005789">
    <property type="term" value="C:endoplasmic reticulum membrane"/>
    <property type="evidence" value="ECO:0007669"/>
    <property type="project" value="UniProtKB-SubCell"/>
</dbReference>
<organism evidence="27 28">
    <name type="scientific">Sinocyclocheilus grahami</name>
    <name type="common">Dianchi golden-line fish</name>
    <name type="synonym">Barbus grahami</name>
    <dbReference type="NCBI Taxonomy" id="75366"/>
    <lineage>
        <taxon>Eukaryota</taxon>
        <taxon>Metazoa</taxon>
        <taxon>Chordata</taxon>
        <taxon>Craniata</taxon>
        <taxon>Vertebrata</taxon>
        <taxon>Euteleostomi</taxon>
        <taxon>Actinopterygii</taxon>
        <taxon>Neopterygii</taxon>
        <taxon>Teleostei</taxon>
        <taxon>Ostariophysi</taxon>
        <taxon>Cypriniformes</taxon>
        <taxon>Cyprinidae</taxon>
        <taxon>Cyprininae</taxon>
        <taxon>Sinocyclocheilus</taxon>
    </lineage>
</organism>
<evidence type="ECO:0000256" key="25">
    <source>
        <dbReference type="ARBA" id="ARBA00048854"/>
    </source>
</evidence>
<dbReference type="InterPro" id="IPR002060">
    <property type="entry name" value="Squ/phyt_synthse"/>
</dbReference>
<reference evidence="27" key="1">
    <citation type="submission" date="2025-08" db="UniProtKB">
        <authorList>
            <consortium name="Ensembl"/>
        </authorList>
    </citation>
    <scope>IDENTIFICATION</scope>
</reference>
<evidence type="ECO:0000256" key="5">
    <source>
        <dbReference type="ARBA" id="ARBA00012373"/>
    </source>
</evidence>
<evidence type="ECO:0000256" key="17">
    <source>
        <dbReference type="ARBA" id="ARBA00023098"/>
    </source>
</evidence>
<reference evidence="27" key="2">
    <citation type="submission" date="2025-09" db="UniProtKB">
        <authorList>
            <consortium name="Ensembl"/>
        </authorList>
    </citation>
    <scope>IDENTIFICATION</scope>
</reference>
<dbReference type="UniPathway" id="UPA00767">
    <property type="reaction ID" value="UER00751"/>
</dbReference>
<evidence type="ECO:0000256" key="2">
    <source>
        <dbReference type="ARBA" id="ARBA00004477"/>
    </source>
</evidence>
<evidence type="ECO:0000256" key="13">
    <source>
        <dbReference type="ARBA" id="ARBA00022842"/>
    </source>
</evidence>
<dbReference type="GO" id="GO:0046872">
    <property type="term" value="F:metal ion binding"/>
    <property type="evidence" value="ECO:0007669"/>
    <property type="project" value="UniProtKB-KW"/>
</dbReference>
<dbReference type="InterPro" id="IPR008949">
    <property type="entry name" value="Isoprenoid_synthase_dom_sf"/>
</dbReference>
<comment type="catalytic activity">
    <reaction evidence="24 26">
        <text>2 (2E,6E)-farnesyl diphosphate = presqualene diphosphate + diphosphate</text>
        <dbReference type="Rhea" id="RHEA:22672"/>
        <dbReference type="ChEBI" id="CHEBI:33019"/>
        <dbReference type="ChEBI" id="CHEBI:57310"/>
        <dbReference type="ChEBI" id="CHEBI:175763"/>
    </reaction>
    <physiologicalReaction direction="left-to-right" evidence="24 26">
        <dbReference type="Rhea" id="RHEA:22673"/>
    </physiologicalReaction>
</comment>
<dbReference type="InterPro" id="IPR006449">
    <property type="entry name" value="Squal_synth-like"/>
</dbReference>
<comment type="similarity">
    <text evidence="4 26">Belongs to the phytoene/squalene synthase family.</text>
</comment>
<evidence type="ECO:0000313" key="27">
    <source>
        <dbReference type="Ensembl" id="ENSSGRP00000008373.1"/>
    </source>
</evidence>
<keyword evidence="10" id="KW-0812">Transmembrane</keyword>
<dbReference type="GO" id="GO:0051996">
    <property type="term" value="F:squalene synthase [NAD(P)H] activity"/>
    <property type="evidence" value="ECO:0007669"/>
    <property type="project" value="UniProtKB-UniRule"/>
</dbReference>